<dbReference type="GO" id="GO:0051480">
    <property type="term" value="P:regulation of cytosolic calcium ion concentration"/>
    <property type="evidence" value="ECO:0007669"/>
    <property type="project" value="TreeGrafter"/>
</dbReference>
<dbReference type="Ensembl" id="ENSVKKT00000002544.1">
    <property type="protein sequence ID" value="ENSVKKP00000002471.1"/>
    <property type="gene ID" value="ENSVKKG00000001972.1"/>
</dbReference>
<evidence type="ECO:0000256" key="7">
    <source>
        <dbReference type="ARBA" id="ARBA00022989"/>
    </source>
</evidence>
<evidence type="ECO:0000256" key="8">
    <source>
        <dbReference type="ARBA" id="ARBA00023136"/>
    </source>
</evidence>
<dbReference type="Gene3D" id="1.10.3730.20">
    <property type="match status" value="1"/>
</dbReference>
<dbReference type="FunFam" id="1.10.3730.20:FF:000026">
    <property type="entry name" value="Solute carrier family 35, member G1"/>
    <property type="match status" value="1"/>
</dbReference>
<evidence type="ECO:0000313" key="17">
    <source>
        <dbReference type="Proteomes" id="UP000694545"/>
    </source>
</evidence>
<dbReference type="InterPro" id="IPR000620">
    <property type="entry name" value="EamA_dom"/>
</dbReference>
<feature type="domain" description="EamA" evidence="15">
    <location>
        <begin position="45"/>
        <end position="176"/>
    </location>
</feature>
<evidence type="ECO:0000256" key="13">
    <source>
        <dbReference type="ARBA" id="ARBA00082789"/>
    </source>
</evidence>
<evidence type="ECO:0000256" key="6">
    <source>
        <dbReference type="ARBA" id="ARBA00022824"/>
    </source>
</evidence>
<dbReference type="AlphaFoldDB" id="A0A8D2KRD8"/>
<keyword evidence="5" id="KW-0677">Repeat</keyword>
<evidence type="ECO:0000256" key="3">
    <source>
        <dbReference type="ARBA" id="ARBA00022475"/>
    </source>
</evidence>
<dbReference type="InterPro" id="IPR037185">
    <property type="entry name" value="EmrE-like"/>
</dbReference>
<sequence>ICSEQSTGLVQIRSGFRSLVVYDVHRLILGQEAGQEAKKTTCPGLGLFYTLLSAFLFSVASLFLKKIEDIHSVEVSAFRCVFQMAFVLPGLIYYKTGFLGPKDKRIFLFFRGLLGSGAMILLYYAFQVMPLADATVITFSSPVFTSLFAWIFLKEKYTCWDLLFTMFTITGVVLIARPPFLFGSNVTGIERSYTDHLNGTIAAVASAVAAASTFVILRKVGKSVHYFLSIWYYAAIGLIVCVIALCVMGGWSLPNCGTDRFLLILIGLLGLGGQILLTKALQIEKAGPVAIMKTMDVVFAFIFQILFLNDFPTWWTVGGALCVVASSSGTVIQKWYQSSRKSTENEI</sequence>
<feature type="transmembrane region" description="Helical" evidence="14">
    <location>
        <begin position="160"/>
        <end position="180"/>
    </location>
</feature>
<keyword evidence="8 14" id="KW-0472">Membrane</keyword>
<keyword evidence="7 14" id="KW-1133">Transmembrane helix</keyword>
<feature type="transmembrane region" description="Helical" evidence="14">
    <location>
        <begin position="230"/>
        <end position="254"/>
    </location>
</feature>
<reference evidence="16" key="2">
    <citation type="submission" date="2025-09" db="UniProtKB">
        <authorList>
            <consortium name="Ensembl"/>
        </authorList>
    </citation>
    <scope>IDENTIFICATION</scope>
</reference>
<accession>A0A8D2KRD8</accession>
<evidence type="ECO:0000256" key="14">
    <source>
        <dbReference type="SAM" id="Phobius"/>
    </source>
</evidence>
<keyword evidence="4 14" id="KW-0812">Transmembrane</keyword>
<keyword evidence="6" id="KW-0256">Endoplasmic reticulum</keyword>
<evidence type="ECO:0000256" key="4">
    <source>
        <dbReference type="ARBA" id="ARBA00022692"/>
    </source>
</evidence>
<comment type="similarity">
    <text evidence="10">Belongs to the TMEM20 family.</text>
</comment>
<dbReference type="Proteomes" id="UP000694545">
    <property type="component" value="Unplaced"/>
</dbReference>
<keyword evidence="3" id="KW-1003">Cell membrane</keyword>
<feature type="transmembrane region" description="Helical" evidence="14">
    <location>
        <begin position="132"/>
        <end position="153"/>
    </location>
</feature>
<evidence type="ECO:0000256" key="12">
    <source>
        <dbReference type="ARBA" id="ARBA00074441"/>
    </source>
</evidence>
<evidence type="ECO:0000256" key="1">
    <source>
        <dbReference type="ARBA" id="ARBA00004477"/>
    </source>
</evidence>
<dbReference type="GO" id="GO:0005789">
    <property type="term" value="C:endoplasmic reticulum membrane"/>
    <property type="evidence" value="ECO:0007669"/>
    <property type="project" value="UniProtKB-SubCell"/>
</dbReference>
<organism evidence="16 17">
    <name type="scientific">Varanus komodoensis</name>
    <name type="common">Komodo dragon</name>
    <dbReference type="NCBI Taxonomy" id="61221"/>
    <lineage>
        <taxon>Eukaryota</taxon>
        <taxon>Metazoa</taxon>
        <taxon>Chordata</taxon>
        <taxon>Craniata</taxon>
        <taxon>Vertebrata</taxon>
        <taxon>Euteleostomi</taxon>
        <taxon>Lepidosauria</taxon>
        <taxon>Squamata</taxon>
        <taxon>Bifurcata</taxon>
        <taxon>Unidentata</taxon>
        <taxon>Episquamata</taxon>
        <taxon>Toxicofera</taxon>
        <taxon>Anguimorpha</taxon>
        <taxon>Paleoanguimorpha</taxon>
        <taxon>Varanoidea</taxon>
        <taxon>Varanidae</taxon>
        <taxon>Varanus</taxon>
    </lineage>
</organism>
<comment type="subcellular location">
    <subcellularLocation>
        <location evidence="2">Cell membrane</location>
        <topology evidence="2">Multi-pass membrane protein</topology>
    </subcellularLocation>
    <subcellularLocation>
        <location evidence="1">Endoplasmic reticulum membrane</location>
        <topology evidence="1">Multi-pass membrane protein</topology>
    </subcellularLocation>
</comment>
<dbReference type="Pfam" id="PF00892">
    <property type="entry name" value="EamA"/>
    <property type="match status" value="2"/>
</dbReference>
<evidence type="ECO:0000259" key="15">
    <source>
        <dbReference type="Pfam" id="PF00892"/>
    </source>
</evidence>
<feature type="transmembrane region" description="Helical" evidence="14">
    <location>
        <begin position="76"/>
        <end position="94"/>
    </location>
</feature>
<name>A0A8D2KRD8_VARKO</name>
<feature type="transmembrane region" description="Helical" evidence="14">
    <location>
        <begin position="260"/>
        <end position="277"/>
    </location>
</feature>
<reference evidence="16" key="1">
    <citation type="submission" date="2025-08" db="UniProtKB">
        <authorList>
            <consortium name="Ensembl"/>
        </authorList>
    </citation>
    <scope>IDENTIFICATION</scope>
</reference>
<dbReference type="OMA" id="KYSLWDA"/>
<evidence type="ECO:0000256" key="5">
    <source>
        <dbReference type="ARBA" id="ARBA00022737"/>
    </source>
</evidence>
<feature type="transmembrane region" description="Helical" evidence="14">
    <location>
        <begin position="106"/>
        <end position="126"/>
    </location>
</feature>
<evidence type="ECO:0000256" key="2">
    <source>
        <dbReference type="ARBA" id="ARBA00004651"/>
    </source>
</evidence>
<proteinExistence type="inferred from homology"/>
<protein>
    <recommendedName>
        <fullName evidence="12">Solute carrier family 35 member G1</fullName>
    </recommendedName>
    <alternativeName>
        <fullName evidence="13">Transmembrane protein 20</fullName>
    </alternativeName>
</protein>
<dbReference type="PANTHER" id="PTHR22911:SF6">
    <property type="entry name" value="SOLUTE CARRIER FAMILY 35 MEMBER G1"/>
    <property type="match status" value="1"/>
</dbReference>
<feature type="transmembrane region" description="Helical" evidence="14">
    <location>
        <begin position="200"/>
        <end position="218"/>
    </location>
</feature>
<dbReference type="GO" id="GO:1990034">
    <property type="term" value="P:calcium ion export across plasma membrane"/>
    <property type="evidence" value="ECO:0007669"/>
    <property type="project" value="TreeGrafter"/>
</dbReference>
<evidence type="ECO:0000313" key="16">
    <source>
        <dbReference type="Ensembl" id="ENSVKKP00000002471.1"/>
    </source>
</evidence>
<feature type="domain" description="EamA" evidence="15">
    <location>
        <begin position="199"/>
        <end position="327"/>
    </location>
</feature>
<dbReference type="SUPFAM" id="SSF103481">
    <property type="entry name" value="Multidrug resistance efflux transporter EmrE"/>
    <property type="match status" value="2"/>
</dbReference>
<dbReference type="GO" id="GO:0005886">
    <property type="term" value="C:plasma membrane"/>
    <property type="evidence" value="ECO:0007669"/>
    <property type="project" value="UniProtKB-SubCell"/>
</dbReference>
<feature type="transmembrane region" description="Helical" evidence="14">
    <location>
        <begin position="45"/>
        <end position="64"/>
    </location>
</feature>
<comment type="subunit">
    <text evidence="11">Interacts with STIM1; stimulated by depletion of intracellular calcium. Interacts with ORAI1. Interacts with the plasma membrane calcium-transporting ATPases ATP2B1 and ATP2B4. Interacts with ATP1A1, ATP2A2, KPNB1 and XPO1.</text>
</comment>
<feature type="transmembrane region" description="Helical" evidence="14">
    <location>
        <begin position="289"/>
        <end position="308"/>
    </location>
</feature>
<dbReference type="PANTHER" id="PTHR22911">
    <property type="entry name" value="ACYL-MALONYL CONDENSING ENZYME-RELATED"/>
    <property type="match status" value="1"/>
</dbReference>
<evidence type="ECO:0000256" key="10">
    <source>
        <dbReference type="ARBA" id="ARBA00061618"/>
    </source>
</evidence>
<evidence type="ECO:0000256" key="9">
    <source>
        <dbReference type="ARBA" id="ARBA00059734"/>
    </source>
</evidence>
<evidence type="ECO:0000256" key="11">
    <source>
        <dbReference type="ARBA" id="ARBA00064541"/>
    </source>
</evidence>
<comment type="function">
    <text evidence="9">May play a role in intracellular calcium sensing and homeostasis. May act as a negative regulator of plasma membrane calcium-transporting ATPases preventing calcium efflux from the cell.</text>
</comment>
<feature type="transmembrane region" description="Helical" evidence="14">
    <location>
        <begin position="314"/>
        <end position="332"/>
    </location>
</feature>
<keyword evidence="17" id="KW-1185">Reference proteome</keyword>